<keyword evidence="2" id="KW-1185">Reference proteome</keyword>
<evidence type="ECO:0000313" key="1">
    <source>
        <dbReference type="EMBL" id="OMP07184.1"/>
    </source>
</evidence>
<sequence length="55" mass="6396">MRDEEEKQRVLAPPRGLCRIPNQVGGSARGRRKIGAYRVVEMIRMEGEMGWQQRL</sequence>
<protein>
    <submittedName>
        <fullName evidence="1">Uncharacterized protein</fullName>
    </submittedName>
</protein>
<dbReference type="AlphaFoldDB" id="A0A1R3KJG4"/>
<comment type="caution">
    <text evidence="1">The sequence shown here is derived from an EMBL/GenBank/DDBJ whole genome shotgun (WGS) entry which is preliminary data.</text>
</comment>
<gene>
    <name evidence="1" type="ORF">COLO4_07558</name>
</gene>
<dbReference type="Proteomes" id="UP000187203">
    <property type="component" value="Unassembled WGS sequence"/>
</dbReference>
<organism evidence="1 2">
    <name type="scientific">Corchorus olitorius</name>
    <dbReference type="NCBI Taxonomy" id="93759"/>
    <lineage>
        <taxon>Eukaryota</taxon>
        <taxon>Viridiplantae</taxon>
        <taxon>Streptophyta</taxon>
        <taxon>Embryophyta</taxon>
        <taxon>Tracheophyta</taxon>
        <taxon>Spermatophyta</taxon>
        <taxon>Magnoliopsida</taxon>
        <taxon>eudicotyledons</taxon>
        <taxon>Gunneridae</taxon>
        <taxon>Pentapetalae</taxon>
        <taxon>rosids</taxon>
        <taxon>malvids</taxon>
        <taxon>Malvales</taxon>
        <taxon>Malvaceae</taxon>
        <taxon>Grewioideae</taxon>
        <taxon>Apeibeae</taxon>
        <taxon>Corchorus</taxon>
    </lineage>
</organism>
<dbReference type="EMBL" id="AWUE01013364">
    <property type="protein sequence ID" value="OMP07184.1"/>
    <property type="molecule type" value="Genomic_DNA"/>
</dbReference>
<proteinExistence type="predicted"/>
<name>A0A1R3KJG4_9ROSI</name>
<reference evidence="2" key="1">
    <citation type="submission" date="2013-09" db="EMBL/GenBank/DDBJ databases">
        <title>Corchorus olitorius genome sequencing.</title>
        <authorList>
            <person name="Alam M."/>
            <person name="Haque M.S."/>
            <person name="Islam M.S."/>
            <person name="Emdad E.M."/>
            <person name="Islam M.M."/>
            <person name="Ahmed B."/>
            <person name="Halim A."/>
            <person name="Hossen Q.M.M."/>
            <person name="Hossain M.Z."/>
            <person name="Ahmed R."/>
            <person name="Khan M.M."/>
            <person name="Islam R."/>
            <person name="Rashid M.M."/>
            <person name="Khan S.A."/>
            <person name="Rahman M.S."/>
            <person name="Alam M."/>
            <person name="Yahiya A.S."/>
            <person name="Khan M.S."/>
            <person name="Azam M.S."/>
            <person name="Haque T."/>
            <person name="Lashkar M.Z.H."/>
            <person name="Akhand A.I."/>
            <person name="Morshed G."/>
            <person name="Roy S."/>
            <person name="Uddin K.S."/>
            <person name="Rabeya T."/>
            <person name="Hossain A.S."/>
            <person name="Chowdhury A."/>
            <person name="Snigdha A.R."/>
            <person name="Mortoza M.S."/>
            <person name="Matin S.A."/>
            <person name="Hoque S.M.E."/>
            <person name="Islam M.K."/>
            <person name="Roy D.K."/>
            <person name="Haider R."/>
            <person name="Moosa M.M."/>
            <person name="Elias S.M."/>
            <person name="Hasan A.M."/>
            <person name="Jahan S."/>
            <person name="Shafiuddin M."/>
            <person name="Mahmood N."/>
            <person name="Shommy N.S."/>
        </authorList>
    </citation>
    <scope>NUCLEOTIDE SEQUENCE [LARGE SCALE GENOMIC DNA]</scope>
    <source>
        <strain evidence="2">cv. O-4</strain>
    </source>
</reference>
<accession>A0A1R3KJG4</accession>
<evidence type="ECO:0000313" key="2">
    <source>
        <dbReference type="Proteomes" id="UP000187203"/>
    </source>
</evidence>